<accession>A0A9Q3YI05</accession>
<evidence type="ECO:0000313" key="1">
    <source>
        <dbReference type="EMBL" id="MCC3804087.1"/>
    </source>
</evidence>
<reference evidence="1" key="1">
    <citation type="submission" date="2020-09" db="EMBL/GenBank/DDBJ databases">
        <title>Genome sequence of Vibrio parahaemolyticus isolates.</title>
        <authorList>
            <person name="Hammerl J.A."/>
            <person name="Strauch E."/>
        </authorList>
    </citation>
    <scope>NUCLEOTIDE SEQUENCE</scope>
    <source>
        <strain evidence="1">17-VB00146</strain>
    </source>
</reference>
<proteinExistence type="predicted"/>
<dbReference type="EMBL" id="JACVHL010000003">
    <property type="protein sequence ID" value="MCC3804087.1"/>
    <property type="molecule type" value="Genomic_DNA"/>
</dbReference>
<sequence>MTGIGKSRPHLTPANSAMEALEKIDDALTKAEDVLSDVLYAEDFEGE</sequence>
<name>A0A9Q3YI05_VIBPH</name>
<evidence type="ECO:0000313" key="2">
    <source>
        <dbReference type="Proteomes" id="UP000726777"/>
    </source>
</evidence>
<dbReference type="Proteomes" id="UP000726777">
    <property type="component" value="Unassembled WGS sequence"/>
</dbReference>
<protein>
    <submittedName>
        <fullName evidence="1">Uncharacterized protein</fullName>
    </submittedName>
</protein>
<dbReference type="AlphaFoldDB" id="A0A9Q3YI05"/>
<comment type="caution">
    <text evidence="1">The sequence shown here is derived from an EMBL/GenBank/DDBJ whole genome shotgun (WGS) entry which is preliminary data.</text>
</comment>
<dbReference type="RefSeq" id="WP_181390166.1">
    <property type="nucleotide sequence ID" value="NZ_CP064041.1"/>
</dbReference>
<organism evidence="1 2">
    <name type="scientific">Vibrio parahaemolyticus</name>
    <dbReference type="NCBI Taxonomy" id="670"/>
    <lineage>
        <taxon>Bacteria</taxon>
        <taxon>Pseudomonadati</taxon>
        <taxon>Pseudomonadota</taxon>
        <taxon>Gammaproteobacteria</taxon>
        <taxon>Vibrionales</taxon>
        <taxon>Vibrionaceae</taxon>
        <taxon>Vibrio</taxon>
    </lineage>
</organism>
<gene>
    <name evidence="1" type="ORF">IB292_03440</name>
</gene>